<evidence type="ECO:0000259" key="5">
    <source>
        <dbReference type="PROSITE" id="PS01124"/>
    </source>
</evidence>
<keyword evidence="1" id="KW-0805">Transcription regulation</keyword>
<evidence type="ECO:0000256" key="1">
    <source>
        <dbReference type="ARBA" id="ARBA00023015"/>
    </source>
</evidence>
<dbReference type="PRINTS" id="PR00032">
    <property type="entry name" value="HTHARAC"/>
</dbReference>
<organism evidence="7 8">
    <name type="scientific">Cohnella fermenti</name>
    <dbReference type="NCBI Taxonomy" id="2565925"/>
    <lineage>
        <taxon>Bacteria</taxon>
        <taxon>Bacillati</taxon>
        <taxon>Bacillota</taxon>
        <taxon>Bacilli</taxon>
        <taxon>Bacillales</taxon>
        <taxon>Paenibacillaceae</taxon>
        <taxon>Cohnella</taxon>
    </lineage>
</organism>
<evidence type="ECO:0000313" key="7">
    <source>
        <dbReference type="EMBL" id="THF73682.1"/>
    </source>
</evidence>
<dbReference type="Gene3D" id="3.40.50.2300">
    <property type="match status" value="1"/>
</dbReference>
<keyword evidence="3" id="KW-0804">Transcription</keyword>
<evidence type="ECO:0000256" key="3">
    <source>
        <dbReference type="ARBA" id="ARBA00023163"/>
    </source>
</evidence>
<accession>A0A4S4BH22</accession>
<feature type="domain" description="HTH araC/xylS-type" evidence="5">
    <location>
        <begin position="411"/>
        <end position="509"/>
    </location>
</feature>
<feature type="domain" description="Response regulatory" evidence="6">
    <location>
        <begin position="3"/>
        <end position="119"/>
    </location>
</feature>
<dbReference type="AlphaFoldDB" id="A0A4S4BH22"/>
<dbReference type="PROSITE" id="PS01124">
    <property type="entry name" value="HTH_ARAC_FAMILY_2"/>
    <property type="match status" value="1"/>
</dbReference>
<dbReference type="OrthoDB" id="9794370at2"/>
<dbReference type="PANTHER" id="PTHR43280">
    <property type="entry name" value="ARAC-FAMILY TRANSCRIPTIONAL REGULATOR"/>
    <property type="match status" value="1"/>
</dbReference>
<dbReference type="SMART" id="SM00342">
    <property type="entry name" value="HTH_ARAC"/>
    <property type="match status" value="1"/>
</dbReference>
<protein>
    <submittedName>
        <fullName evidence="7">Response regulator</fullName>
    </submittedName>
</protein>
<dbReference type="InterPro" id="IPR009057">
    <property type="entry name" value="Homeodomain-like_sf"/>
</dbReference>
<dbReference type="Pfam" id="PF00072">
    <property type="entry name" value="Response_reg"/>
    <property type="match status" value="1"/>
</dbReference>
<dbReference type="SUPFAM" id="SSF52172">
    <property type="entry name" value="CheY-like"/>
    <property type="match status" value="1"/>
</dbReference>
<keyword evidence="8" id="KW-1185">Reference proteome</keyword>
<dbReference type="CDD" id="cd17536">
    <property type="entry name" value="REC_YesN-like"/>
    <property type="match status" value="1"/>
</dbReference>
<feature type="modified residue" description="4-aspartylphosphate" evidence="4">
    <location>
        <position position="54"/>
    </location>
</feature>
<dbReference type="SUPFAM" id="SSF46689">
    <property type="entry name" value="Homeodomain-like"/>
    <property type="match status" value="2"/>
</dbReference>
<dbReference type="InterPro" id="IPR041522">
    <property type="entry name" value="CdaR_GGDEF"/>
</dbReference>
<dbReference type="Gene3D" id="1.10.10.60">
    <property type="entry name" value="Homeodomain-like"/>
    <property type="match status" value="2"/>
</dbReference>
<dbReference type="Pfam" id="PF17853">
    <property type="entry name" value="GGDEF_2"/>
    <property type="match status" value="1"/>
</dbReference>
<dbReference type="InterPro" id="IPR020449">
    <property type="entry name" value="Tscrpt_reg_AraC-type_HTH"/>
</dbReference>
<dbReference type="Proteomes" id="UP000310636">
    <property type="component" value="Unassembled WGS sequence"/>
</dbReference>
<proteinExistence type="predicted"/>
<dbReference type="Pfam" id="PF12833">
    <property type="entry name" value="HTH_18"/>
    <property type="match status" value="1"/>
</dbReference>
<dbReference type="GO" id="GO:0000160">
    <property type="term" value="P:phosphorelay signal transduction system"/>
    <property type="evidence" value="ECO:0007669"/>
    <property type="project" value="InterPro"/>
</dbReference>
<dbReference type="GO" id="GO:0003700">
    <property type="term" value="F:DNA-binding transcription factor activity"/>
    <property type="evidence" value="ECO:0007669"/>
    <property type="project" value="InterPro"/>
</dbReference>
<gene>
    <name evidence="7" type="ORF">E6C55_28265</name>
</gene>
<dbReference type="PANTHER" id="PTHR43280:SF2">
    <property type="entry name" value="HTH-TYPE TRANSCRIPTIONAL REGULATOR EXSA"/>
    <property type="match status" value="1"/>
</dbReference>
<dbReference type="PROSITE" id="PS00041">
    <property type="entry name" value="HTH_ARAC_FAMILY_1"/>
    <property type="match status" value="1"/>
</dbReference>
<comment type="caution">
    <text evidence="7">The sequence shown here is derived from an EMBL/GenBank/DDBJ whole genome shotgun (WGS) entry which is preliminary data.</text>
</comment>
<keyword evidence="2" id="KW-0238">DNA-binding</keyword>
<dbReference type="GO" id="GO:0043565">
    <property type="term" value="F:sequence-specific DNA binding"/>
    <property type="evidence" value="ECO:0007669"/>
    <property type="project" value="InterPro"/>
</dbReference>
<dbReference type="SMART" id="SM00448">
    <property type="entry name" value="REC"/>
    <property type="match status" value="1"/>
</dbReference>
<dbReference type="InterPro" id="IPR001789">
    <property type="entry name" value="Sig_transdc_resp-reg_receiver"/>
</dbReference>
<dbReference type="RefSeq" id="WP_136373188.1">
    <property type="nucleotide sequence ID" value="NZ_SSOB01000051.1"/>
</dbReference>
<dbReference type="InterPro" id="IPR018062">
    <property type="entry name" value="HTH_AraC-typ_CS"/>
</dbReference>
<evidence type="ECO:0000256" key="4">
    <source>
        <dbReference type="PROSITE-ProRule" id="PRU00169"/>
    </source>
</evidence>
<dbReference type="InterPro" id="IPR018060">
    <property type="entry name" value="HTH_AraC"/>
</dbReference>
<evidence type="ECO:0000256" key="2">
    <source>
        <dbReference type="ARBA" id="ARBA00023125"/>
    </source>
</evidence>
<name>A0A4S4BH22_9BACL</name>
<evidence type="ECO:0000313" key="8">
    <source>
        <dbReference type="Proteomes" id="UP000310636"/>
    </source>
</evidence>
<evidence type="ECO:0000259" key="6">
    <source>
        <dbReference type="PROSITE" id="PS50110"/>
    </source>
</evidence>
<dbReference type="InterPro" id="IPR011006">
    <property type="entry name" value="CheY-like_superfamily"/>
</dbReference>
<reference evidence="7 8" key="1">
    <citation type="submission" date="2019-04" db="EMBL/GenBank/DDBJ databases">
        <title>Cohnella sp. nov. isolated from preserved vegetables.</title>
        <authorList>
            <person name="Lin S.-Y."/>
            <person name="Hung M.-H."/>
            <person name="Young C.-C."/>
        </authorList>
    </citation>
    <scope>NUCLEOTIDE SEQUENCE [LARGE SCALE GENOMIC DNA]</scope>
    <source>
        <strain evidence="7 8">CC-MHH1044</strain>
    </source>
</reference>
<sequence length="515" mass="58091">MTKLLIVDDEQIEREGLQAILQAGFPDLIIEQAKNGRLAVQAAEEFRPDLILMDIMMPGMNGLEAIEIIGGRDPGVKFIMVTAYDTFDYARRAIKLGVIDYLLKPSKASEIVATVAKAFRRIEEERASEEASRFDRDALRRVLPVVETDVVTQLLFDHVHEVHLGELVGLIGGSASAAGETFALNVLLPSGSESLYGAIKAKIRSFGSGWVGALYGGQVPIIAFRDAGKSFRTQAMTIARELLGIAKPGAEDGWFVGIGSVCGRLEQIRQSYQEALVASMDPSLPVKYRFYDDTPVLGVTKDGYSARQLEKQFYDRIRLGQWEQMDADAMAFIRRYENEGADLLQAQQRVLELLWIASRALFELGVELDTPVFSFRPQDYRQLRSETRLLLERMRKLFEEHPGQLRPDTIRQIQQFIARHSREDVSLELIGQTFGSSPFYISKLFKEQLGVNYIDFLTEVRIENAKKLMGDPDRSLKEITYEVGYHDPNYFSKVFKKLAGVSPTEFRRTLLGQRG</sequence>
<keyword evidence="4" id="KW-0597">Phosphoprotein</keyword>
<dbReference type="EMBL" id="SSOB01000051">
    <property type="protein sequence ID" value="THF73682.1"/>
    <property type="molecule type" value="Genomic_DNA"/>
</dbReference>
<dbReference type="PROSITE" id="PS50110">
    <property type="entry name" value="RESPONSE_REGULATORY"/>
    <property type="match status" value="1"/>
</dbReference>